<organism evidence="1 2">
    <name type="scientific">Pluteus cervinus</name>
    <dbReference type="NCBI Taxonomy" id="181527"/>
    <lineage>
        <taxon>Eukaryota</taxon>
        <taxon>Fungi</taxon>
        <taxon>Dikarya</taxon>
        <taxon>Basidiomycota</taxon>
        <taxon>Agaricomycotina</taxon>
        <taxon>Agaricomycetes</taxon>
        <taxon>Agaricomycetidae</taxon>
        <taxon>Agaricales</taxon>
        <taxon>Pluteineae</taxon>
        <taxon>Pluteaceae</taxon>
        <taxon>Pluteus</taxon>
    </lineage>
</organism>
<evidence type="ECO:0000313" key="1">
    <source>
        <dbReference type="EMBL" id="TFK63492.1"/>
    </source>
</evidence>
<accession>A0ACD3AD37</accession>
<protein>
    <submittedName>
        <fullName evidence="1">Uncharacterized protein</fullName>
    </submittedName>
</protein>
<dbReference type="EMBL" id="ML208520">
    <property type="protein sequence ID" value="TFK63492.1"/>
    <property type="molecule type" value="Genomic_DNA"/>
</dbReference>
<dbReference type="Proteomes" id="UP000308600">
    <property type="component" value="Unassembled WGS sequence"/>
</dbReference>
<proteinExistence type="predicted"/>
<name>A0ACD3AD37_9AGAR</name>
<evidence type="ECO:0000313" key="2">
    <source>
        <dbReference type="Proteomes" id="UP000308600"/>
    </source>
</evidence>
<sequence length="152" mass="17612">MSPSDNSNEPRLPPELEESVFIQAILHDFSDAFKFTLVAKRVHHWLIPHIFNIVIFHNGRKAFPMKFDLPIFQRYAKHVHHLFLEPMIDDPYPTPSSLHRDHRPCALAGSRGFRTGSPSHLQALDPPITRYQRQYPNTIPDILRPLLKGHTP</sequence>
<keyword evidence="2" id="KW-1185">Reference proteome</keyword>
<gene>
    <name evidence="1" type="ORF">BDN72DRAFT_902366</name>
</gene>
<reference evidence="1 2" key="1">
    <citation type="journal article" date="2019" name="Nat. Ecol. Evol.">
        <title>Megaphylogeny resolves global patterns of mushroom evolution.</title>
        <authorList>
            <person name="Varga T."/>
            <person name="Krizsan K."/>
            <person name="Foldi C."/>
            <person name="Dima B."/>
            <person name="Sanchez-Garcia M."/>
            <person name="Sanchez-Ramirez S."/>
            <person name="Szollosi G.J."/>
            <person name="Szarkandi J.G."/>
            <person name="Papp V."/>
            <person name="Albert L."/>
            <person name="Andreopoulos W."/>
            <person name="Angelini C."/>
            <person name="Antonin V."/>
            <person name="Barry K.W."/>
            <person name="Bougher N.L."/>
            <person name="Buchanan P."/>
            <person name="Buyck B."/>
            <person name="Bense V."/>
            <person name="Catcheside P."/>
            <person name="Chovatia M."/>
            <person name="Cooper J."/>
            <person name="Damon W."/>
            <person name="Desjardin D."/>
            <person name="Finy P."/>
            <person name="Geml J."/>
            <person name="Haridas S."/>
            <person name="Hughes K."/>
            <person name="Justo A."/>
            <person name="Karasinski D."/>
            <person name="Kautmanova I."/>
            <person name="Kiss B."/>
            <person name="Kocsube S."/>
            <person name="Kotiranta H."/>
            <person name="LaButti K.M."/>
            <person name="Lechner B.E."/>
            <person name="Liimatainen K."/>
            <person name="Lipzen A."/>
            <person name="Lukacs Z."/>
            <person name="Mihaltcheva S."/>
            <person name="Morgado L.N."/>
            <person name="Niskanen T."/>
            <person name="Noordeloos M.E."/>
            <person name="Ohm R.A."/>
            <person name="Ortiz-Santana B."/>
            <person name="Ovrebo C."/>
            <person name="Racz N."/>
            <person name="Riley R."/>
            <person name="Savchenko A."/>
            <person name="Shiryaev A."/>
            <person name="Soop K."/>
            <person name="Spirin V."/>
            <person name="Szebenyi C."/>
            <person name="Tomsovsky M."/>
            <person name="Tulloss R.E."/>
            <person name="Uehling J."/>
            <person name="Grigoriev I.V."/>
            <person name="Vagvolgyi C."/>
            <person name="Papp T."/>
            <person name="Martin F.M."/>
            <person name="Miettinen O."/>
            <person name="Hibbett D.S."/>
            <person name="Nagy L.G."/>
        </authorList>
    </citation>
    <scope>NUCLEOTIDE SEQUENCE [LARGE SCALE GENOMIC DNA]</scope>
    <source>
        <strain evidence="1 2">NL-1719</strain>
    </source>
</reference>